<protein>
    <submittedName>
        <fullName evidence="2">Oxidoreductase/nitrogenase component 1</fullName>
    </submittedName>
</protein>
<evidence type="ECO:0000313" key="2">
    <source>
        <dbReference type="EMBL" id="AIZ03688.1"/>
    </source>
</evidence>
<dbReference type="PANTHER" id="PTHR33712">
    <property type="entry name" value="LIGHT-INDEPENDENT PROTOCHLOROPHYLLIDE REDUCTASE SUBUNIT B"/>
    <property type="match status" value="1"/>
</dbReference>
<dbReference type="AlphaFoldDB" id="A0A0A7HFI0"/>
<accession>A0A0A7HFI0</accession>
<sequence length="438" mass="48863">MSNIVEQLRHACALGSYESILAIEGAVPIVHSGPGCVSKIWSTLGIQNGCQGTGHIGGHSIPCTDVGEKEVIFGGTDRLEKVISNSFKVMDADLYVVLTGCTSDIVGDYVGEVVDRFKAQGKPIVYAETGGFKGSNFIGHELVIDAIIDQYLKPSDKIDEGLVNIWATVPYQDTFWSGNLETIEKLLNSIGVRTNIIFGHGRGINALNKVPKAQYNLLISPWIGLKNVKHLKEKFGTEFLQYPVLPIGPKETGKFLRTIGEFLGIDKSIIEREIEKQEDRYFYYLERAADVLLETRLLPKHFVTIADSTYALAISKFLINDLGLLPARQFITEDVSKQYEKKVKESFSGFYNNIVPEIQFTSDSGDINSYLKDTDFRTKPLILGSEWDRVISKDIKGYELSISAPVSDRMVLDRSYLGYDGGMRLIEDIYTVVLQDFQ</sequence>
<dbReference type="GO" id="GO:0016491">
    <property type="term" value="F:oxidoreductase activity"/>
    <property type="evidence" value="ECO:0007669"/>
    <property type="project" value="InterPro"/>
</dbReference>
<name>A0A0A7HFI0_CLOTY</name>
<feature type="domain" description="Nitrogenase/oxidoreductase component 1" evidence="1">
    <location>
        <begin position="20"/>
        <end position="433"/>
    </location>
</feature>
<dbReference type="SUPFAM" id="SSF53807">
    <property type="entry name" value="Helical backbone' metal receptor"/>
    <property type="match status" value="1"/>
</dbReference>
<evidence type="ECO:0000259" key="1">
    <source>
        <dbReference type="Pfam" id="PF00148"/>
    </source>
</evidence>
<reference evidence="2" key="1">
    <citation type="submission" date="2014-07" db="EMBL/GenBank/DDBJ databases">
        <title>Clostridium tyrobutyricum BAS7.</title>
        <authorList>
            <person name="Kim S."/>
            <person name="Choi O."/>
            <person name="Woo H.M."/>
            <person name="Sang B.-I."/>
            <person name="Um Y."/>
        </authorList>
    </citation>
    <scope>NUCLEOTIDE SEQUENCE</scope>
    <source>
        <strain evidence="2">BAS7</strain>
    </source>
</reference>
<dbReference type="RefSeq" id="WP_217819924.1">
    <property type="nucleotide sequence ID" value="NZ_JAHHVA010000030.1"/>
</dbReference>
<dbReference type="EMBL" id="KM108025">
    <property type="protein sequence ID" value="AIZ03688.1"/>
    <property type="molecule type" value="Genomic_DNA"/>
</dbReference>
<dbReference type="InterPro" id="IPR050152">
    <property type="entry name" value="ChlB/BchB/BchZ"/>
</dbReference>
<dbReference type="Pfam" id="PF00148">
    <property type="entry name" value="Oxidored_nitro"/>
    <property type="match status" value="1"/>
</dbReference>
<gene>
    <name evidence="2" type="primary">nifD</name>
    <name evidence="2" type="ORF">CTB_08100</name>
</gene>
<dbReference type="InterPro" id="IPR000510">
    <property type="entry name" value="Nase/OxRdtase_comp1"/>
</dbReference>
<organism evidence="2">
    <name type="scientific">Clostridium tyrobutyricum</name>
    <dbReference type="NCBI Taxonomy" id="1519"/>
    <lineage>
        <taxon>Bacteria</taxon>
        <taxon>Bacillati</taxon>
        <taxon>Bacillota</taxon>
        <taxon>Clostridia</taxon>
        <taxon>Eubacteriales</taxon>
        <taxon>Clostridiaceae</taxon>
        <taxon>Clostridium</taxon>
    </lineage>
</organism>
<dbReference type="PANTHER" id="PTHR33712:SF7">
    <property type="entry name" value="LIGHT-INDEPENDENT PROTOCHLOROPHYLLIDE REDUCTASE SUBUNIT B"/>
    <property type="match status" value="1"/>
</dbReference>
<dbReference type="Gene3D" id="3.40.50.1980">
    <property type="entry name" value="Nitrogenase molybdenum iron protein domain"/>
    <property type="match status" value="3"/>
</dbReference>
<proteinExistence type="predicted"/>